<accession>A0ABT9IU59</accession>
<dbReference type="EMBL" id="JAVAMP010000001">
    <property type="protein sequence ID" value="MDP5272888.1"/>
    <property type="molecule type" value="Genomic_DNA"/>
</dbReference>
<dbReference type="Proteomes" id="UP001231941">
    <property type="component" value="Unassembled WGS sequence"/>
</dbReference>
<dbReference type="GO" id="GO:0016787">
    <property type="term" value="F:hydrolase activity"/>
    <property type="evidence" value="ECO:0007669"/>
    <property type="project" value="UniProtKB-KW"/>
</dbReference>
<dbReference type="Pfam" id="PF00144">
    <property type="entry name" value="Beta-lactamase"/>
    <property type="match status" value="1"/>
</dbReference>
<evidence type="ECO:0000259" key="1">
    <source>
        <dbReference type="Pfam" id="PF00144"/>
    </source>
</evidence>
<comment type="caution">
    <text evidence="2">The sequence shown here is derived from an EMBL/GenBank/DDBJ whole genome shotgun (WGS) entry which is preliminary data.</text>
</comment>
<sequence length="336" mass="37917">MKYINKTSISTPYFSSLNEYIDNMREVVSASAAASYVICNDQVVNEWYSGQHDFSLNSRKVDEKSRFNIASVRKTYLGLVVSVAVYEGEIKSIDDPILDYGLPLANLDDNTDEEVTIRHLLTHTHGLTNQGTGAFPAGTDWNYKNVGVNLLVQMIQNVYNKPLAQIVKEKIFNPYGFVETGWEQHHKEDLVWLNEQYSGDKGNDPNLFVSTRELALWGYLHLSKGNLKGKQNLPPIIFEQSTSIVSPITLKPESPRNGFFWWVKDIHRDNSEMGHELPVGSYQSLGVTGCACLVIPQYNTVAVKMLNQTVPNPAQYDYVQDIQTFGNMVLEGIKQI</sequence>
<proteinExistence type="predicted"/>
<feature type="domain" description="Beta-lactamase-related" evidence="1">
    <location>
        <begin position="30"/>
        <end position="315"/>
    </location>
</feature>
<organism evidence="2 3">
    <name type="scientific">Chengkuizengella axinellae</name>
    <dbReference type="NCBI Taxonomy" id="3064388"/>
    <lineage>
        <taxon>Bacteria</taxon>
        <taxon>Bacillati</taxon>
        <taxon>Bacillota</taxon>
        <taxon>Bacilli</taxon>
        <taxon>Bacillales</taxon>
        <taxon>Paenibacillaceae</taxon>
        <taxon>Chengkuizengella</taxon>
    </lineage>
</organism>
<evidence type="ECO:0000313" key="2">
    <source>
        <dbReference type="EMBL" id="MDP5272888.1"/>
    </source>
</evidence>
<name>A0ABT9IU59_9BACL</name>
<protein>
    <submittedName>
        <fullName evidence="2">Serine hydrolase domain-containing protein</fullName>
        <ecNumber evidence="2">3.1.1.103</ecNumber>
    </submittedName>
</protein>
<dbReference type="InterPro" id="IPR050789">
    <property type="entry name" value="Diverse_Enzym_Activities"/>
</dbReference>
<gene>
    <name evidence="2" type="ORF">Q5Y73_02100</name>
</gene>
<dbReference type="PANTHER" id="PTHR43283:SF7">
    <property type="entry name" value="BETA-LACTAMASE-RELATED DOMAIN-CONTAINING PROTEIN"/>
    <property type="match status" value="1"/>
</dbReference>
<reference evidence="2 3" key="1">
    <citation type="submission" date="2023-08" db="EMBL/GenBank/DDBJ databases">
        <authorList>
            <person name="Park J.-S."/>
        </authorList>
    </citation>
    <scope>NUCLEOTIDE SEQUENCE [LARGE SCALE GENOMIC DNA]</scope>
    <source>
        <strain evidence="2 3">2205SS18-9</strain>
    </source>
</reference>
<keyword evidence="3" id="KW-1185">Reference proteome</keyword>
<dbReference type="InterPro" id="IPR001466">
    <property type="entry name" value="Beta-lactam-related"/>
</dbReference>
<evidence type="ECO:0000313" key="3">
    <source>
        <dbReference type="Proteomes" id="UP001231941"/>
    </source>
</evidence>
<dbReference type="PANTHER" id="PTHR43283">
    <property type="entry name" value="BETA-LACTAMASE-RELATED"/>
    <property type="match status" value="1"/>
</dbReference>
<dbReference type="EC" id="3.1.1.103" evidence="2"/>
<dbReference type="Gene3D" id="3.40.710.10">
    <property type="entry name" value="DD-peptidase/beta-lactamase superfamily"/>
    <property type="match status" value="1"/>
</dbReference>
<keyword evidence="2" id="KW-0378">Hydrolase</keyword>
<dbReference type="InterPro" id="IPR012338">
    <property type="entry name" value="Beta-lactam/transpept-like"/>
</dbReference>
<dbReference type="RefSeq" id="WP_305990189.1">
    <property type="nucleotide sequence ID" value="NZ_JAVAMP010000001.1"/>
</dbReference>
<dbReference type="SUPFAM" id="SSF56601">
    <property type="entry name" value="beta-lactamase/transpeptidase-like"/>
    <property type="match status" value="1"/>
</dbReference>